<gene>
    <name evidence="1" type="ORF">METZ01_LOCUS392444</name>
</gene>
<protein>
    <submittedName>
        <fullName evidence="1">Uncharacterized protein</fullName>
    </submittedName>
</protein>
<organism evidence="1">
    <name type="scientific">marine metagenome</name>
    <dbReference type="NCBI Taxonomy" id="408172"/>
    <lineage>
        <taxon>unclassified sequences</taxon>
        <taxon>metagenomes</taxon>
        <taxon>ecological metagenomes</taxon>
    </lineage>
</organism>
<dbReference type="EMBL" id="UINC01147964">
    <property type="protein sequence ID" value="SVD39590.1"/>
    <property type="molecule type" value="Genomic_DNA"/>
</dbReference>
<dbReference type="AlphaFoldDB" id="A0A382UZG1"/>
<sequence length="31" mass="3776">MIDLQESTRHKIIIILFFIKAKPNWQISMFI</sequence>
<accession>A0A382UZG1</accession>
<name>A0A382UZG1_9ZZZZ</name>
<reference evidence="1" key="1">
    <citation type="submission" date="2018-05" db="EMBL/GenBank/DDBJ databases">
        <authorList>
            <person name="Lanie J.A."/>
            <person name="Ng W.-L."/>
            <person name="Kazmierczak K.M."/>
            <person name="Andrzejewski T.M."/>
            <person name="Davidsen T.M."/>
            <person name="Wayne K.J."/>
            <person name="Tettelin H."/>
            <person name="Glass J.I."/>
            <person name="Rusch D."/>
            <person name="Podicherti R."/>
            <person name="Tsui H.-C.T."/>
            <person name="Winkler M.E."/>
        </authorList>
    </citation>
    <scope>NUCLEOTIDE SEQUENCE</scope>
</reference>
<evidence type="ECO:0000313" key="1">
    <source>
        <dbReference type="EMBL" id="SVD39590.1"/>
    </source>
</evidence>
<proteinExistence type="predicted"/>